<keyword evidence="3 7" id="KW-0227">DNA damage</keyword>
<proteinExistence type="inferred from homology"/>
<dbReference type="InterPro" id="IPR022572">
    <property type="entry name" value="DNA_rep/recomb_RecO_N"/>
</dbReference>
<evidence type="ECO:0000256" key="5">
    <source>
        <dbReference type="ARBA" id="ARBA00023204"/>
    </source>
</evidence>
<dbReference type="GO" id="GO:0043590">
    <property type="term" value="C:bacterial nucleoid"/>
    <property type="evidence" value="ECO:0007669"/>
    <property type="project" value="TreeGrafter"/>
</dbReference>
<protein>
    <recommendedName>
        <fullName evidence="2 7">DNA repair protein RecO</fullName>
    </recommendedName>
    <alternativeName>
        <fullName evidence="6 7">Recombination protein O</fullName>
    </alternativeName>
</protein>
<feature type="domain" description="DNA replication/recombination mediator RecO N-terminal" evidence="8">
    <location>
        <begin position="1"/>
        <end position="73"/>
    </location>
</feature>
<dbReference type="STRING" id="1855383.SAMN05216548_11087"/>
<dbReference type="PANTHER" id="PTHR33991">
    <property type="entry name" value="DNA REPAIR PROTEIN RECO"/>
    <property type="match status" value="1"/>
</dbReference>
<dbReference type="NCBIfam" id="TIGR00613">
    <property type="entry name" value="reco"/>
    <property type="match status" value="1"/>
</dbReference>
<reference evidence="9 10" key="1">
    <citation type="submission" date="2016-10" db="EMBL/GenBank/DDBJ databases">
        <authorList>
            <person name="de Groot N.N."/>
        </authorList>
    </citation>
    <scope>NUCLEOTIDE SEQUENCE [LARGE SCALE GENOMIC DNA]</scope>
    <source>
        <strain evidence="9 10">A52C2</strain>
    </source>
</reference>
<dbReference type="InterPro" id="IPR042242">
    <property type="entry name" value="RecO_C"/>
</dbReference>
<dbReference type="SUPFAM" id="SSF57863">
    <property type="entry name" value="ArfGap/RecO-like zinc finger"/>
    <property type="match status" value="1"/>
</dbReference>
<evidence type="ECO:0000256" key="7">
    <source>
        <dbReference type="HAMAP-Rule" id="MF_00201"/>
    </source>
</evidence>
<comment type="similarity">
    <text evidence="1 7">Belongs to the RecO family.</text>
</comment>
<dbReference type="RefSeq" id="WP_092497482.1">
    <property type="nucleotide sequence ID" value="NZ_FOFG01000010.1"/>
</dbReference>
<dbReference type="HAMAP" id="MF_00201">
    <property type="entry name" value="RecO"/>
    <property type="match status" value="1"/>
</dbReference>
<evidence type="ECO:0000256" key="2">
    <source>
        <dbReference type="ARBA" id="ARBA00021310"/>
    </source>
</evidence>
<dbReference type="InterPro" id="IPR012340">
    <property type="entry name" value="NA-bd_OB-fold"/>
</dbReference>
<keyword evidence="5 7" id="KW-0234">DNA repair</keyword>
<dbReference type="AlphaFoldDB" id="A0A1H9KTY2"/>
<gene>
    <name evidence="7" type="primary">recO</name>
    <name evidence="9" type="ORF">SAMN05216548_11087</name>
</gene>
<dbReference type="OrthoDB" id="9804792at2"/>
<organism evidence="9 10">
    <name type="scientific">Faunimonas pinastri</name>
    <dbReference type="NCBI Taxonomy" id="1855383"/>
    <lineage>
        <taxon>Bacteria</taxon>
        <taxon>Pseudomonadati</taxon>
        <taxon>Pseudomonadota</taxon>
        <taxon>Alphaproteobacteria</taxon>
        <taxon>Hyphomicrobiales</taxon>
        <taxon>Afifellaceae</taxon>
        <taxon>Faunimonas</taxon>
    </lineage>
</organism>
<evidence type="ECO:0000256" key="6">
    <source>
        <dbReference type="ARBA" id="ARBA00033409"/>
    </source>
</evidence>
<evidence type="ECO:0000256" key="4">
    <source>
        <dbReference type="ARBA" id="ARBA00023172"/>
    </source>
</evidence>
<dbReference type="InterPro" id="IPR003717">
    <property type="entry name" value="RecO"/>
</dbReference>
<dbReference type="SUPFAM" id="SSF50249">
    <property type="entry name" value="Nucleic acid-binding proteins"/>
    <property type="match status" value="1"/>
</dbReference>
<dbReference type="Gene3D" id="2.40.50.140">
    <property type="entry name" value="Nucleic acid-binding proteins"/>
    <property type="match status" value="1"/>
</dbReference>
<name>A0A1H9KTY2_9HYPH</name>
<evidence type="ECO:0000256" key="1">
    <source>
        <dbReference type="ARBA" id="ARBA00007452"/>
    </source>
</evidence>
<dbReference type="GO" id="GO:0006302">
    <property type="term" value="P:double-strand break repair"/>
    <property type="evidence" value="ECO:0007669"/>
    <property type="project" value="TreeGrafter"/>
</dbReference>
<accession>A0A1H9KTY2</accession>
<sequence>MEWSGEAIAIGTRRLGETDAILEVMTRDKGRWLGMVRGARSRRLRPVVQPGNTLSVTWRARLDEHLGNFRVEPIAERAGTLMASGSAIFGLQLLGEYLRLIPERDPHPRLYEALALLVEYLDDIPLAAELMARFELLLLDEMGFGLDLSECAATGATEDLGYVSPKSGRAVSHDAGRAYHDRLLPLPAFLVEARRDAAPDLEAVADALRLTAFFLERHLFAPRSLSLPDVRSSFERAVLAKPQR</sequence>
<evidence type="ECO:0000259" key="8">
    <source>
        <dbReference type="Pfam" id="PF11967"/>
    </source>
</evidence>
<evidence type="ECO:0000256" key="3">
    <source>
        <dbReference type="ARBA" id="ARBA00022763"/>
    </source>
</evidence>
<evidence type="ECO:0000313" key="10">
    <source>
        <dbReference type="Proteomes" id="UP000199647"/>
    </source>
</evidence>
<comment type="function">
    <text evidence="7">Involved in DNA repair and RecF pathway recombination.</text>
</comment>
<dbReference type="GO" id="GO:0006310">
    <property type="term" value="P:DNA recombination"/>
    <property type="evidence" value="ECO:0007669"/>
    <property type="project" value="UniProtKB-UniRule"/>
</dbReference>
<dbReference type="EMBL" id="FOFG01000010">
    <property type="protein sequence ID" value="SER02642.1"/>
    <property type="molecule type" value="Genomic_DNA"/>
</dbReference>
<dbReference type="Proteomes" id="UP000199647">
    <property type="component" value="Unassembled WGS sequence"/>
</dbReference>
<keyword evidence="10" id="KW-1185">Reference proteome</keyword>
<keyword evidence="4 7" id="KW-0233">DNA recombination</keyword>
<dbReference type="Pfam" id="PF02565">
    <property type="entry name" value="RecO_C"/>
    <property type="match status" value="1"/>
</dbReference>
<dbReference type="Pfam" id="PF11967">
    <property type="entry name" value="RecO_N"/>
    <property type="match status" value="1"/>
</dbReference>
<dbReference type="PANTHER" id="PTHR33991:SF1">
    <property type="entry name" value="DNA REPAIR PROTEIN RECO"/>
    <property type="match status" value="1"/>
</dbReference>
<evidence type="ECO:0000313" key="9">
    <source>
        <dbReference type="EMBL" id="SER02642.1"/>
    </source>
</evidence>
<dbReference type="InterPro" id="IPR037278">
    <property type="entry name" value="ARFGAP/RecO"/>
</dbReference>
<dbReference type="Gene3D" id="1.20.1440.120">
    <property type="entry name" value="Recombination protein O, C-terminal domain"/>
    <property type="match status" value="1"/>
</dbReference>